<comment type="similarity">
    <text evidence="1 3">Belongs to the peptidase S10 family.</text>
</comment>
<evidence type="ECO:0000256" key="1">
    <source>
        <dbReference type="ARBA" id="ARBA00009431"/>
    </source>
</evidence>
<keyword evidence="3" id="KW-0378">Hydrolase</keyword>
<keyword evidence="4" id="KW-1185">Reference proteome</keyword>
<dbReference type="Pfam" id="PF00201">
    <property type="entry name" value="UDPGT"/>
    <property type="match status" value="1"/>
</dbReference>
<sequence length="479" mass="53636">MIAENKLDQNIIEKEGIEKAFNVFRYDIKFDIGIYEEIISNKQVKIGEEMVGVYDWLSKQKYSFGIAEVNNIVGALAVFEALGIENTFDVSAVPFIQGYFQYFEIDAPLYNIPDFSSAMPGDWLNNGEFPASEKIIPIGGLLVEQNKILIEEKVKAEDNEAIYAGVPLICIPNNADQFYNSSLVEHLGIGIYVKLKISDENEVDSEVFGVDFQNALNKMIIDDNIYQKTVDELRTKILLDLKENGPKKNIFLKKISEVIGYLNAGNGNLFHYIFAESQGNPKTDPLLNGGPGCSSLGGLFNELGPYLLNKDGKTLRQNPYSWNKYASIIFLESPAWVGFSYNTKVKNVTTGDEEVAVANYAALKDFFNKYPSFKTNPFYLTGESYAGVYIPMLGVKILEGIKDSKINLKGVAIGNGLVSDFINTNTQILYLYNHDSCDIYNIPDNSTCGDMQQNLYTGYNNELVNPYDLYDDCGTEISY</sequence>
<dbReference type="Proteomes" id="UP000887561">
    <property type="component" value="Unplaced"/>
</dbReference>
<dbReference type="InterPro" id="IPR018202">
    <property type="entry name" value="Ser_caboxypep_ser_AS"/>
</dbReference>
<dbReference type="SUPFAM" id="SSF53474">
    <property type="entry name" value="alpha/beta-Hydrolases"/>
    <property type="match status" value="1"/>
</dbReference>
<dbReference type="InterPro" id="IPR029058">
    <property type="entry name" value="AB_hydrolase_fold"/>
</dbReference>
<dbReference type="AlphaFoldDB" id="A0A915LCD5"/>
<keyword evidence="2" id="KW-0808">Transferase</keyword>
<dbReference type="EC" id="3.4.16.-" evidence="3"/>
<keyword evidence="3" id="KW-0121">Carboxypeptidase</keyword>
<dbReference type="PANTHER" id="PTHR11802:SF33">
    <property type="entry name" value="SERINE CARBOXYPEPTIDASE CTSA-3.2"/>
    <property type="match status" value="1"/>
</dbReference>
<dbReference type="InterPro" id="IPR001563">
    <property type="entry name" value="Peptidase_S10"/>
</dbReference>
<keyword evidence="3" id="KW-0645">Protease</keyword>
<evidence type="ECO:0000313" key="4">
    <source>
        <dbReference type="Proteomes" id="UP000887561"/>
    </source>
</evidence>
<protein>
    <recommendedName>
        <fullName evidence="3">Carboxypeptidase</fullName>
        <ecNumber evidence="3">3.4.16.-</ecNumber>
    </recommendedName>
</protein>
<dbReference type="GO" id="GO:0008194">
    <property type="term" value="F:UDP-glycosyltransferase activity"/>
    <property type="evidence" value="ECO:0007669"/>
    <property type="project" value="InterPro"/>
</dbReference>
<evidence type="ECO:0000256" key="2">
    <source>
        <dbReference type="ARBA" id="ARBA00022679"/>
    </source>
</evidence>
<dbReference type="PANTHER" id="PTHR11802">
    <property type="entry name" value="SERINE PROTEASE FAMILY S10 SERINE CARBOXYPEPTIDASE"/>
    <property type="match status" value="1"/>
</dbReference>
<dbReference type="SUPFAM" id="SSF53756">
    <property type="entry name" value="UDP-Glycosyltransferase/glycogen phosphorylase"/>
    <property type="match status" value="1"/>
</dbReference>
<dbReference type="Gene3D" id="3.40.50.2000">
    <property type="entry name" value="Glycogen Phosphorylase B"/>
    <property type="match status" value="1"/>
</dbReference>
<dbReference type="GO" id="GO:0006508">
    <property type="term" value="P:proteolysis"/>
    <property type="evidence" value="ECO:0007669"/>
    <property type="project" value="UniProtKB-KW"/>
</dbReference>
<proteinExistence type="inferred from homology"/>
<evidence type="ECO:0000313" key="5">
    <source>
        <dbReference type="WBParaSite" id="scaffold10160_cov169.g14563"/>
    </source>
</evidence>
<dbReference type="PROSITE" id="PS00131">
    <property type="entry name" value="CARBOXYPEPT_SER_SER"/>
    <property type="match status" value="1"/>
</dbReference>
<dbReference type="PRINTS" id="PR00724">
    <property type="entry name" value="CRBOXYPTASEC"/>
</dbReference>
<dbReference type="InterPro" id="IPR002213">
    <property type="entry name" value="UDP_glucos_trans"/>
</dbReference>
<organism evidence="4 5">
    <name type="scientific">Meloidogyne javanica</name>
    <name type="common">Root-knot nematode worm</name>
    <dbReference type="NCBI Taxonomy" id="6303"/>
    <lineage>
        <taxon>Eukaryota</taxon>
        <taxon>Metazoa</taxon>
        <taxon>Ecdysozoa</taxon>
        <taxon>Nematoda</taxon>
        <taxon>Chromadorea</taxon>
        <taxon>Rhabditida</taxon>
        <taxon>Tylenchina</taxon>
        <taxon>Tylenchomorpha</taxon>
        <taxon>Tylenchoidea</taxon>
        <taxon>Meloidogynidae</taxon>
        <taxon>Meloidogyninae</taxon>
        <taxon>Meloidogyne</taxon>
        <taxon>Meloidogyne incognita group</taxon>
    </lineage>
</organism>
<accession>A0A915LCD5</accession>
<dbReference type="WBParaSite" id="scaffold10160_cov169.g14563">
    <property type="protein sequence ID" value="scaffold10160_cov169.g14563"/>
    <property type="gene ID" value="scaffold10160_cov169.g14563"/>
</dbReference>
<reference evidence="5" key="1">
    <citation type="submission" date="2022-11" db="UniProtKB">
        <authorList>
            <consortium name="WormBaseParasite"/>
        </authorList>
    </citation>
    <scope>IDENTIFICATION</scope>
</reference>
<dbReference type="Gene3D" id="3.40.50.1820">
    <property type="entry name" value="alpha/beta hydrolase"/>
    <property type="match status" value="1"/>
</dbReference>
<dbReference type="Pfam" id="PF00450">
    <property type="entry name" value="Peptidase_S10"/>
    <property type="match status" value="1"/>
</dbReference>
<evidence type="ECO:0000256" key="3">
    <source>
        <dbReference type="RuleBase" id="RU361156"/>
    </source>
</evidence>
<dbReference type="GO" id="GO:0004185">
    <property type="term" value="F:serine-type carboxypeptidase activity"/>
    <property type="evidence" value="ECO:0007669"/>
    <property type="project" value="UniProtKB-UniRule"/>
</dbReference>
<name>A0A915LCD5_MELJA</name>